<comment type="similarity">
    <text evidence="2 9">Belongs to the cytochrome P450 family.</text>
</comment>
<dbReference type="FunFam" id="1.10.630.10:FF:000006">
    <property type="entry name" value="Cytochrome P450 302a1, mitochondrial"/>
    <property type="match status" value="1"/>
</dbReference>
<dbReference type="InterPro" id="IPR002401">
    <property type="entry name" value="Cyt_P450_E_grp-I"/>
</dbReference>
<protein>
    <recommendedName>
        <fullName evidence="12">Cytochrome P450 302a1, mitochondrial</fullName>
    </recommendedName>
</protein>
<keyword evidence="3 8" id="KW-0349">Heme</keyword>
<dbReference type="PANTHER" id="PTHR24279">
    <property type="entry name" value="CYTOCHROME P450"/>
    <property type="match status" value="1"/>
</dbReference>
<dbReference type="GO" id="GO:0004497">
    <property type="term" value="F:monooxygenase activity"/>
    <property type="evidence" value="ECO:0007669"/>
    <property type="project" value="UniProtKB-KW"/>
</dbReference>
<dbReference type="GO" id="GO:0016705">
    <property type="term" value="F:oxidoreductase activity, acting on paired donors, with incorporation or reduction of molecular oxygen"/>
    <property type="evidence" value="ECO:0007669"/>
    <property type="project" value="InterPro"/>
</dbReference>
<dbReference type="EMBL" id="BLKM01003049">
    <property type="protein sequence ID" value="GFG41045.1"/>
    <property type="molecule type" value="Genomic_DNA"/>
</dbReference>
<dbReference type="SUPFAM" id="SSF48264">
    <property type="entry name" value="Cytochrome P450"/>
    <property type="match status" value="1"/>
</dbReference>
<evidence type="ECO:0000313" key="10">
    <source>
        <dbReference type="EMBL" id="GFG41045.1"/>
    </source>
</evidence>
<evidence type="ECO:0000313" key="11">
    <source>
        <dbReference type="Proteomes" id="UP000502823"/>
    </source>
</evidence>
<keyword evidence="11" id="KW-1185">Reference proteome</keyword>
<gene>
    <name evidence="10" type="ORF">Cfor_06815</name>
</gene>
<dbReference type="PANTHER" id="PTHR24279:SF120">
    <property type="entry name" value="CYTOCHROME P450"/>
    <property type="match status" value="1"/>
</dbReference>
<name>A0A6L2QD25_COPFO</name>
<comment type="cofactor">
    <cofactor evidence="1 8">
        <name>heme</name>
        <dbReference type="ChEBI" id="CHEBI:30413"/>
    </cofactor>
</comment>
<evidence type="ECO:0000256" key="9">
    <source>
        <dbReference type="RuleBase" id="RU000461"/>
    </source>
</evidence>
<dbReference type="PROSITE" id="PS00086">
    <property type="entry name" value="CYTOCHROME_P450"/>
    <property type="match status" value="1"/>
</dbReference>
<reference evidence="11" key="1">
    <citation type="submission" date="2020-01" db="EMBL/GenBank/DDBJ databases">
        <title>Draft genome sequence of the Termite Coptotermes fromosanus.</title>
        <authorList>
            <person name="Itakura S."/>
            <person name="Yosikawa Y."/>
            <person name="Umezawa K."/>
        </authorList>
    </citation>
    <scope>NUCLEOTIDE SEQUENCE [LARGE SCALE GENOMIC DNA]</scope>
</reference>
<dbReference type="Gene3D" id="1.10.630.10">
    <property type="entry name" value="Cytochrome P450"/>
    <property type="match status" value="1"/>
</dbReference>
<keyword evidence="7 9" id="KW-0503">Monooxygenase</keyword>
<keyword evidence="5 9" id="KW-0560">Oxidoreductase</keyword>
<keyword evidence="4 8" id="KW-0479">Metal-binding</keyword>
<dbReference type="CDD" id="cd11054">
    <property type="entry name" value="CYP24A1-like"/>
    <property type="match status" value="1"/>
</dbReference>
<organism evidence="10 11">
    <name type="scientific">Coptotermes formosanus</name>
    <name type="common">Formosan subterranean termite</name>
    <dbReference type="NCBI Taxonomy" id="36987"/>
    <lineage>
        <taxon>Eukaryota</taxon>
        <taxon>Metazoa</taxon>
        <taxon>Ecdysozoa</taxon>
        <taxon>Arthropoda</taxon>
        <taxon>Hexapoda</taxon>
        <taxon>Insecta</taxon>
        <taxon>Pterygota</taxon>
        <taxon>Neoptera</taxon>
        <taxon>Polyneoptera</taxon>
        <taxon>Dictyoptera</taxon>
        <taxon>Blattodea</taxon>
        <taxon>Blattoidea</taxon>
        <taxon>Termitoidae</taxon>
        <taxon>Rhinotermitidae</taxon>
        <taxon>Coptotermes</taxon>
    </lineage>
</organism>
<accession>A0A6L2QD25</accession>
<dbReference type="InterPro" id="IPR036396">
    <property type="entry name" value="Cyt_P450_sf"/>
</dbReference>
<evidence type="ECO:0000256" key="2">
    <source>
        <dbReference type="ARBA" id="ARBA00010617"/>
    </source>
</evidence>
<comment type="caution">
    <text evidence="10">The sequence shown here is derived from an EMBL/GenBank/DDBJ whole genome shotgun (WGS) entry which is preliminary data.</text>
</comment>
<dbReference type="AlphaFoldDB" id="A0A6L2QD25"/>
<evidence type="ECO:0000256" key="8">
    <source>
        <dbReference type="PIRSR" id="PIRSR602401-1"/>
    </source>
</evidence>
<dbReference type="OrthoDB" id="3945418at2759"/>
<dbReference type="FunCoup" id="A0A6L2QD25">
    <property type="interactions" value="16"/>
</dbReference>
<dbReference type="PRINTS" id="PR00463">
    <property type="entry name" value="EP450I"/>
</dbReference>
<dbReference type="InterPro" id="IPR050479">
    <property type="entry name" value="CYP11_CYP27_families"/>
</dbReference>
<dbReference type="InterPro" id="IPR001128">
    <property type="entry name" value="Cyt_P450"/>
</dbReference>
<evidence type="ECO:0000256" key="6">
    <source>
        <dbReference type="ARBA" id="ARBA00023004"/>
    </source>
</evidence>
<feature type="binding site" description="axial binding residue" evidence="8">
    <location>
        <position position="475"/>
    </location>
    <ligand>
        <name>heme</name>
        <dbReference type="ChEBI" id="CHEBI:30413"/>
    </ligand>
    <ligandPart>
        <name>Fe</name>
        <dbReference type="ChEBI" id="CHEBI:18248"/>
    </ligandPart>
</feature>
<dbReference type="InterPro" id="IPR017972">
    <property type="entry name" value="Cyt_P450_CS"/>
</dbReference>
<evidence type="ECO:0000256" key="5">
    <source>
        <dbReference type="ARBA" id="ARBA00023002"/>
    </source>
</evidence>
<evidence type="ECO:0008006" key="12">
    <source>
        <dbReference type="Google" id="ProtNLM"/>
    </source>
</evidence>
<sequence length="530" mass="60727">MIMQLFRRGALRCYHVYNPYVRMTCPISDDVTARESDISRSHAATDARPFNEIPGPKSLPLIGTLWNYVPVFGKYNFERLHHNGKKKLQEYGPLVREEIVPGVFLVWVFTPSDIENVFRNEGRYPERRSHLALQKYRSDHPNIYNSGGLLPTNGPEWWRLRSEFQQVLSRPQSVKLYLPQIDQVIQEFIDHINTWTQSAGKYQDFSDELSRLYLELICLVTFDVQLGSLSDSERQKGSLSSQLLEASLTTNSSILATDNGPQLWRWVETRLYRKLKKSQKFMEQIAVDFISKKKESLTQSASTGSDTKSLLELYLSSEELDIKDVTGMAMDMLLAGIDTTTYTTSFALYHLAVNPEAQNKLYEESCRLLVKPSCAITTSVLAKAQYTKAVLKETFRMNPISVGIGRILAEDTIFSGYCVPKGTVVVTQNQVSCRQAEYFTDPDKFVPERWIKSHPLYKQVSPYLVLPFGHGPRSCIARRLAEQNMHSVILKLIRHYEIGWNGGVLDCRSYLINKPDKPLYLTFKERSKVC</sequence>
<dbReference type="GO" id="GO:0020037">
    <property type="term" value="F:heme binding"/>
    <property type="evidence" value="ECO:0007669"/>
    <property type="project" value="InterPro"/>
</dbReference>
<keyword evidence="6 8" id="KW-0408">Iron</keyword>
<evidence type="ECO:0000256" key="7">
    <source>
        <dbReference type="ARBA" id="ARBA00023033"/>
    </source>
</evidence>
<evidence type="ECO:0000256" key="3">
    <source>
        <dbReference type="ARBA" id="ARBA00022617"/>
    </source>
</evidence>
<dbReference type="InParanoid" id="A0A6L2QD25"/>
<proteinExistence type="inferred from homology"/>
<dbReference type="GO" id="GO:0005506">
    <property type="term" value="F:iron ion binding"/>
    <property type="evidence" value="ECO:0007669"/>
    <property type="project" value="InterPro"/>
</dbReference>
<dbReference type="Pfam" id="PF00067">
    <property type="entry name" value="p450"/>
    <property type="match status" value="1"/>
</dbReference>
<evidence type="ECO:0000256" key="4">
    <source>
        <dbReference type="ARBA" id="ARBA00022723"/>
    </source>
</evidence>
<dbReference type="Proteomes" id="UP000502823">
    <property type="component" value="Unassembled WGS sequence"/>
</dbReference>
<evidence type="ECO:0000256" key="1">
    <source>
        <dbReference type="ARBA" id="ARBA00001971"/>
    </source>
</evidence>
<dbReference type="PRINTS" id="PR00385">
    <property type="entry name" value="P450"/>
</dbReference>